<dbReference type="Pfam" id="PF04567">
    <property type="entry name" value="RNA_pol_Rpb2_5"/>
    <property type="match status" value="1"/>
</dbReference>
<dbReference type="GO" id="GO:0003677">
    <property type="term" value="F:DNA binding"/>
    <property type="evidence" value="ECO:0007669"/>
    <property type="project" value="InterPro"/>
</dbReference>
<dbReference type="InterPro" id="IPR007647">
    <property type="entry name" value="RNA_pol_Rpb2_5"/>
</dbReference>
<dbReference type="Pfam" id="PF04560">
    <property type="entry name" value="RNA_pol_Rpb2_7"/>
    <property type="match status" value="1"/>
</dbReference>
<evidence type="ECO:0000256" key="10">
    <source>
        <dbReference type="ARBA" id="ARBA00023163"/>
    </source>
</evidence>
<name>A0A6C0ISG0_9ZZZZ</name>
<dbReference type="Pfam" id="PF04561">
    <property type="entry name" value="RNA_pol_Rpb2_2"/>
    <property type="match status" value="1"/>
</dbReference>
<dbReference type="Pfam" id="PF04566">
    <property type="entry name" value="RNA_pol_Rpb2_4"/>
    <property type="match status" value="1"/>
</dbReference>
<dbReference type="SUPFAM" id="SSF55608">
    <property type="entry name" value="Homing endonucleases"/>
    <property type="match status" value="1"/>
</dbReference>
<dbReference type="InterPro" id="IPR027434">
    <property type="entry name" value="Homing_endonucl"/>
</dbReference>
<dbReference type="Pfam" id="PF14890">
    <property type="entry name" value="Intein_splicing"/>
    <property type="match status" value="1"/>
</dbReference>
<dbReference type="PROSITE" id="PS50818">
    <property type="entry name" value="INTEIN_C_TER"/>
    <property type="match status" value="1"/>
</dbReference>
<dbReference type="NCBIfam" id="TIGR01445">
    <property type="entry name" value="intein_Nterm"/>
    <property type="match status" value="1"/>
</dbReference>
<keyword evidence="8" id="KW-0862">Zinc</keyword>
<evidence type="ECO:0000256" key="6">
    <source>
        <dbReference type="ARBA" id="ARBA00022723"/>
    </source>
</evidence>
<keyword evidence="6" id="KW-0479">Metal-binding</keyword>
<evidence type="ECO:0000256" key="8">
    <source>
        <dbReference type="ARBA" id="ARBA00022833"/>
    </source>
</evidence>
<dbReference type="InterPro" id="IPR007120">
    <property type="entry name" value="DNA-dir_RNAP_su2_dom"/>
</dbReference>
<comment type="similarity">
    <text evidence="1">Belongs to the RNA polymerase beta chain family.</text>
</comment>
<dbReference type="EMBL" id="MN740254">
    <property type="protein sequence ID" value="QHT96148.1"/>
    <property type="molecule type" value="Genomic_DNA"/>
</dbReference>
<dbReference type="Gene3D" id="2.40.270.10">
    <property type="entry name" value="DNA-directed RNA polymerase, subunit 2, domain 6"/>
    <property type="match status" value="1"/>
</dbReference>
<dbReference type="GO" id="GO:0032549">
    <property type="term" value="F:ribonucleoside binding"/>
    <property type="evidence" value="ECO:0007669"/>
    <property type="project" value="InterPro"/>
</dbReference>
<feature type="domain" description="DOD-type homing endonuclease" evidence="12">
    <location>
        <begin position="729"/>
        <end position="815"/>
    </location>
</feature>
<dbReference type="Gene3D" id="3.10.28.10">
    <property type="entry name" value="Homing endonucleases"/>
    <property type="match status" value="1"/>
</dbReference>
<dbReference type="InterPro" id="IPR003586">
    <property type="entry name" value="Hint_dom_C"/>
</dbReference>
<keyword evidence="5" id="KW-0548">Nucleotidyltransferase</keyword>
<evidence type="ECO:0000256" key="11">
    <source>
        <dbReference type="ARBA" id="ARBA00048552"/>
    </source>
</evidence>
<evidence type="ECO:0000256" key="5">
    <source>
        <dbReference type="ARBA" id="ARBA00022695"/>
    </source>
</evidence>
<dbReference type="GO" id="GO:0046872">
    <property type="term" value="F:metal ion binding"/>
    <property type="evidence" value="ECO:0007669"/>
    <property type="project" value="UniProtKB-KW"/>
</dbReference>
<dbReference type="InterPro" id="IPR037034">
    <property type="entry name" value="RNA_pol_Rpb2_2_sf"/>
</dbReference>
<protein>
    <recommendedName>
        <fullName evidence="2">DNA-directed RNA polymerase</fullName>
        <ecNumber evidence="2">2.7.7.6</ecNumber>
    </recommendedName>
</protein>
<dbReference type="InterPro" id="IPR037033">
    <property type="entry name" value="DNA-dir_RNAP_su2_hyb_sf"/>
</dbReference>
<evidence type="ECO:0000256" key="4">
    <source>
        <dbReference type="ARBA" id="ARBA00022679"/>
    </source>
</evidence>
<dbReference type="InterPro" id="IPR007646">
    <property type="entry name" value="RNA_pol_Rpb2_4"/>
</dbReference>
<dbReference type="Gene3D" id="3.90.1800.10">
    <property type="entry name" value="RNA polymerase alpha subunit dimerisation domain"/>
    <property type="match status" value="1"/>
</dbReference>
<dbReference type="GO" id="GO:0000428">
    <property type="term" value="C:DNA-directed RNA polymerase complex"/>
    <property type="evidence" value="ECO:0007669"/>
    <property type="project" value="UniProtKB-KW"/>
</dbReference>
<dbReference type="SMART" id="SM00305">
    <property type="entry name" value="HintC"/>
    <property type="match status" value="1"/>
</dbReference>
<dbReference type="GO" id="GO:0004519">
    <property type="term" value="F:endonuclease activity"/>
    <property type="evidence" value="ECO:0007669"/>
    <property type="project" value="InterPro"/>
</dbReference>
<keyword evidence="10" id="KW-0804">Transcription</keyword>
<keyword evidence="7" id="KW-0068">Autocatalytic cleavage</keyword>
<dbReference type="InterPro" id="IPR006141">
    <property type="entry name" value="Intein_N"/>
</dbReference>
<dbReference type="PANTHER" id="PTHR20856">
    <property type="entry name" value="DNA-DIRECTED RNA POLYMERASE I SUBUNIT 2"/>
    <property type="match status" value="1"/>
</dbReference>
<dbReference type="EC" id="2.7.7.6" evidence="2"/>
<evidence type="ECO:0000256" key="7">
    <source>
        <dbReference type="ARBA" id="ARBA00022813"/>
    </source>
</evidence>
<dbReference type="InterPro" id="IPR030934">
    <property type="entry name" value="Intein_C"/>
</dbReference>
<dbReference type="InterPro" id="IPR004042">
    <property type="entry name" value="Intein_endonuc_central"/>
</dbReference>
<dbReference type="PROSITE" id="PS50819">
    <property type="entry name" value="INTEIN_ENDONUCLEASE"/>
    <property type="match status" value="1"/>
</dbReference>
<dbReference type="PROSITE" id="PS01166">
    <property type="entry name" value="RNA_POL_BETA"/>
    <property type="match status" value="1"/>
</dbReference>
<dbReference type="Pfam" id="PF00562">
    <property type="entry name" value="RNA_pol_Rpb2_6"/>
    <property type="match status" value="1"/>
</dbReference>
<dbReference type="SMART" id="SM00306">
    <property type="entry name" value="HintN"/>
    <property type="match status" value="1"/>
</dbReference>
<dbReference type="InterPro" id="IPR007121">
    <property type="entry name" value="RNA_pol_bsu_CS"/>
</dbReference>
<dbReference type="Gene3D" id="2.40.50.150">
    <property type="match status" value="1"/>
</dbReference>
<dbReference type="Gene3D" id="3.90.1100.10">
    <property type="match status" value="1"/>
</dbReference>
<sequence length="1680" mass="192612">MSLVEYNDIKKLIKIYFDQPKILYQHLFSSYNQLVEEIIPFSLVKENNYFYENVENNENFLHGFRCKNVRIKPVIFENNPNQIIFPSEARKNHLNYFATVYADVEQIVEKRNIVTGERTINVVASTGENDPIAIAKIPVMVKSKYCSTTIKKDLHGECKYDPGGYFIVNGQEKVVISIEKMVDNKFLVFIKKDSSFPSGFFHICQINSKSNDWSDNLQILSLKEKKDGTLTISTSQLADIPIVIFFRALGLESDQDIIANCCYNLDDINIINKIKISLDFPTDDEGNQIRTKEQAIEYLITKLRRNRRFSQIDEDLAKIQKKIFLQKIFREDLLPHEGEDVPLKIRVLGQMVNKLFNVILGRTERDDRDALQNKRIETPGVLIGQLFRQNWKKLLNEIGKNFKKKNQSDITPVSVINQIKPNVIEQGIKTALSTGIWGMNKTKKGVAQSLQRLSWFVAVSILRRVMTPTPDAATSSVTSIRHITNLQFQFLCLTKDSHVLLNDRYTSKPISMITESDKVVSLQKDMTEEPTKIFNYFERMADDVMMIKTISGREIKATKDHPFLVKRNNEFEWIQVKELTMNDLVVIRNCDEYIEEDDSDIKKININSEDIQPTYMKNLMELGYISNIDNKNYLVLDIKKQKILARLIASLNTDGHISITEDKYYATSFNLGEEQDIFDINDDIARLGFGGGNIARKTTKLVDKYSNRETIFKTWRLDKGGSFANLITFLGGFDGNKTNAKKYVPDWIKNSSNIVKREYLSGLQGGDGCRLSVQSNNGYDKLALGEFKQTCIEETLDSTLEYMEDISNLFNRFDIKATVHSKDKETNEDTDVSKSEVVIRFSQTTENLERLVSKIGYRYCEEKRRTSAIPLEYSKIREFNRKMIGENKDNVVRLYQEGKKPAEIEKITGVSYNFVTKTLRQLKEDRISNTRSISQISYDDLLKNSLPNGCIAVPIHEIINCEPEMVYDFTTCSDNHNFIANSFVTHNCPVETPEGQKIGIVKSLSMTSTITSQNESQREIIKTALVMYKNTKNPVDVDLLELNNWGKVYHNGSWLAVTKDIYGLYKFLKQKRQESYIDKYTSIYLDFHKKELCIFSDGGRLIRPILIVDNNKVNMTSEVLKEVNSQQKTNEKTKSWNILLEKFPNLFEYEDIESSNFLMIAETPYDLVNNQEKIDKKVEHKDSDMVNRYGDYRFVNYTHCDIHPWLMLGTVSSSIPFSNHNYATRNIIFFSQAKQSIGVYLTSYKDRMDISQILYHPQLPLVTTEGMHVNNSLDLPFGENVVVAIMSYMGYNQEDSVVFNESAIKRGLFRADTLKKEHSEVVKNPSTSQDDIFIKPDPNKVTGMKQGNYSKLNDKGFASEETEIKNQDIIIGKVSPIQPTGNNNKVYKDNSVSFKSNVDGVIDRVHTGIYNNDGYEMYNVRIRMEREPVVGDKFTNRHGQKGTLGILLPQKDMPFTEEGMVPDLIMNPHSIPSRMTVAQLIESMASKVGAISGEFIDGTPFNNYDVTQLPEILEKLGYQPHGTETMYCGITGKKMQAEIFIGPTYYMRLKHMVLDKVHSRSIGPRQALTRQPLEGRSRDGGLKVGEMEKDAMVAHGVGQFLKERMMETSDITKVHVCDECGRFASKVFDKDYYYCQGCNNSTKISAVSMPYACKLMFQEITSVNILPRIRTKQSVYESNV</sequence>
<dbReference type="Gene3D" id="3.90.1110.10">
    <property type="entry name" value="RNA polymerase Rpb2, domain 2"/>
    <property type="match status" value="1"/>
</dbReference>
<proteinExistence type="inferred from homology"/>
<dbReference type="Pfam" id="PF04563">
    <property type="entry name" value="RNA_pol_Rpb2_1"/>
    <property type="match status" value="1"/>
</dbReference>
<dbReference type="InterPro" id="IPR007642">
    <property type="entry name" value="RNA_pol_Rpb2_2"/>
</dbReference>
<dbReference type="NCBIfam" id="TIGR01443">
    <property type="entry name" value="intein_Cterm"/>
    <property type="match status" value="1"/>
</dbReference>
<keyword evidence="3" id="KW-0240">DNA-directed RNA polymerase</keyword>
<evidence type="ECO:0000256" key="3">
    <source>
        <dbReference type="ARBA" id="ARBA00022478"/>
    </source>
</evidence>
<dbReference type="FunFam" id="2.40.270.10:FF:000011">
    <property type="entry name" value="DNA-directed RNA polymerase subunit beta"/>
    <property type="match status" value="1"/>
</dbReference>
<dbReference type="Gene3D" id="3.90.1070.20">
    <property type="match status" value="1"/>
</dbReference>
<evidence type="ECO:0000259" key="12">
    <source>
        <dbReference type="PROSITE" id="PS50819"/>
    </source>
</evidence>
<dbReference type="PROSITE" id="PS50817">
    <property type="entry name" value="INTEIN_N_TER"/>
    <property type="match status" value="1"/>
</dbReference>
<dbReference type="GO" id="GO:0003899">
    <property type="term" value="F:DNA-directed RNA polymerase activity"/>
    <property type="evidence" value="ECO:0007669"/>
    <property type="project" value="UniProtKB-EC"/>
</dbReference>
<dbReference type="Gene3D" id="2.170.16.10">
    <property type="entry name" value="Hedgehog/Intein (Hint) domain"/>
    <property type="match status" value="2"/>
</dbReference>
<evidence type="ECO:0000313" key="13">
    <source>
        <dbReference type="EMBL" id="QHT96148.1"/>
    </source>
</evidence>
<evidence type="ECO:0000256" key="2">
    <source>
        <dbReference type="ARBA" id="ARBA00012418"/>
    </source>
</evidence>
<dbReference type="GO" id="GO:0006351">
    <property type="term" value="P:DNA-templated transcription"/>
    <property type="evidence" value="ECO:0007669"/>
    <property type="project" value="InterPro"/>
</dbReference>
<dbReference type="InterPro" id="IPR003587">
    <property type="entry name" value="Hint_dom_N"/>
</dbReference>
<evidence type="ECO:0000256" key="1">
    <source>
        <dbReference type="ARBA" id="ARBA00006835"/>
    </source>
</evidence>
<evidence type="ECO:0000256" key="9">
    <source>
        <dbReference type="ARBA" id="ARBA00023000"/>
    </source>
</evidence>
<dbReference type="InterPro" id="IPR007644">
    <property type="entry name" value="RNA_pol_bsu_protrusion"/>
</dbReference>
<dbReference type="InterPro" id="IPR014724">
    <property type="entry name" value="RNA_pol_RPB2_OB-fold"/>
</dbReference>
<dbReference type="InterPro" id="IPR007641">
    <property type="entry name" value="RNA_pol_Rpb2_7"/>
</dbReference>
<dbReference type="InterPro" id="IPR015712">
    <property type="entry name" value="DNA-dir_RNA_pol_su2"/>
</dbReference>
<organism evidence="13">
    <name type="scientific">viral metagenome</name>
    <dbReference type="NCBI Taxonomy" id="1070528"/>
    <lineage>
        <taxon>unclassified sequences</taxon>
        <taxon>metagenomes</taxon>
        <taxon>organismal metagenomes</taxon>
    </lineage>
</organism>
<dbReference type="FunFam" id="3.90.1800.10:FF:000002">
    <property type="entry name" value="DNA-directed RNA polymerase subunit beta"/>
    <property type="match status" value="1"/>
</dbReference>
<keyword evidence="9" id="KW-0651">Protein splicing</keyword>
<dbReference type="CDD" id="cd00653">
    <property type="entry name" value="RNA_pol_B_RPB2"/>
    <property type="match status" value="1"/>
</dbReference>
<reference evidence="13" key="1">
    <citation type="journal article" date="2020" name="Nature">
        <title>Giant virus diversity and host interactions through global metagenomics.</title>
        <authorList>
            <person name="Schulz F."/>
            <person name="Roux S."/>
            <person name="Paez-Espino D."/>
            <person name="Jungbluth S."/>
            <person name="Walsh D.A."/>
            <person name="Denef V.J."/>
            <person name="McMahon K.D."/>
            <person name="Konstantinidis K.T."/>
            <person name="Eloe-Fadrosh E.A."/>
            <person name="Kyrpides N.C."/>
            <person name="Woyke T."/>
        </authorList>
    </citation>
    <scope>NUCLEOTIDE SEQUENCE</scope>
    <source>
        <strain evidence="13">GVMAG-M-3300024302-11</strain>
    </source>
</reference>
<comment type="catalytic activity">
    <reaction evidence="11">
        <text>RNA(n) + a ribonucleoside 5'-triphosphate = RNA(n+1) + diphosphate</text>
        <dbReference type="Rhea" id="RHEA:21248"/>
        <dbReference type="Rhea" id="RHEA-COMP:14527"/>
        <dbReference type="Rhea" id="RHEA-COMP:17342"/>
        <dbReference type="ChEBI" id="CHEBI:33019"/>
        <dbReference type="ChEBI" id="CHEBI:61557"/>
        <dbReference type="ChEBI" id="CHEBI:140395"/>
        <dbReference type="EC" id="2.7.7.6"/>
    </reaction>
</comment>
<dbReference type="SUPFAM" id="SSF64484">
    <property type="entry name" value="beta and beta-prime subunits of DNA dependent RNA-polymerase"/>
    <property type="match status" value="2"/>
</dbReference>
<dbReference type="CDD" id="cd00081">
    <property type="entry name" value="Hint"/>
    <property type="match status" value="1"/>
</dbReference>
<accession>A0A6C0ISG0</accession>
<keyword evidence="4" id="KW-0808">Transferase</keyword>
<dbReference type="GO" id="GO:0016539">
    <property type="term" value="P:intein-mediated protein splicing"/>
    <property type="evidence" value="ECO:0007669"/>
    <property type="project" value="InterPro"/>
</dbReference>